<evidence type="ECO:0000313" key="1">
    <source>
        <dbReference type="EMBL" id="RZS99188.1"/>
    </source>
</evidence>
<dbReference type="EMBL" id="SGXE01000001">
    <property type="protein sequence ID" value="RZS99188.1"/>
    <property type="molecule type" value="Genomic_DNA"/>
</dbReference>
<dbReference type="InterPro" id="IPR020018">
    <property type="entry name" value="Motility-assoc_lipoprot_GldH"/>
</dbReference>
<sequence>MIKSKLGIALCTFLVFQSCDRNSVYDSYKTVSQSWEKSEVVEFKLPQLDSTATYNLFINIRNNNNYPYSNLFLISAMEFPNGKIVTDTLEYEMAAPNGEWLGTGFSDLKENKLWYKEKVRFVEQGTYKVTIQHAMRNNGEVLGVNSLEGITDIGFRIENASKPNE</sequence>
<evidence type="ECO:0000313" key="2">
    <source>
        <dbReference type="Proteomes" id="UP000292262"/>
    </source>
</evidence>
<accession>A0A4Q7PGY6</accession>
<dbReference type="AlphaFoldDB" id="A0A4Q7PGY6"/>
<organism evidence="1 2">
    <name type="scientific">Aquimarina brevivitae</name>
    <dbReference type="NCBI Taxonomy" id="323412"/>
    <lineage>
        <taxon>Bacteria</taxon>
        <taxon>Pseudomonadati</taxon>
        <taxon>Bacteroidota</taxon>
        <taxon>Flavobacteriia</taxon>
        <taxon>Flavobacteriales</taxon>
        <taxon>Flavobacteriaceae</taxon>
        <taxon>Aquimarina</taxon>
    </lineage>
</organism>
<dbReference type="RefSeq" id="WP_130285042.1">
    <property type="nucleotide sequence ID" value="NZ_SGXE01000001.1"/>
</dbReference>
<dbReference type="Proteomes" id="UP000292262">
    <property type="component" value="Unassembled WGS sequence"/>
</dbReference>
<keyword evidence="2" id="KW-1185">Reference proteome</keyword>
<dbReference type="Pfam" id="PF14109">
    <property type="entry name" value="GldH_lipo"/>
    <property type="match status" value="1"/>
</dbReference>
<comment type="caution">
    <text evidence="1">The sequence shown here is derived from an EMBL/GenBank/DDBJ whole genome shotgun (WGS) entry which is preliminary data.</text>
</comment>
<gene>
    <name evidence="1" type="ORF">EV197_0397</name>
</gene>
<dbReference type="PROSITE" id="PS51257">
    <property type="entry name" value="PROKAR_LIPOPROTEIN"/>
    <property type="match status" value="1"/>
</dbReference>
<protein>
    <submittedName>
        <fullName evidence="1">Protein involved in gliding motility GldH</fullName>
    </submittedName>
</protein>
<proteinExistence type="predicted"/>
<name>A0A4Q7PGY6_9FLAO</name>
<dbReference type="NCBIfam" id="TIGR03511">
    <property type="entry name" value="GldH_lipo"/>
    <property type="match status" value="1"/>
</dbReference>
<dbReference type="OrthoDB" id="982482at2"/>
<reference evidence="1 2" key="1">
    <citation type="submission" date="2019-02" db="EMBL/GenBank/DDBJ databases">
        <title>Genomic Encyclopedia of Type Strains, Phase IV (KMG-IV): sequencing the most valuable type-strain genomes for metagenomic binning, comparative biology and taxonomic classification.</title>
        <authorList>
            <person name="Goeker M."/>
        </authorList>
    </citation>
    <scope>NUCLEOTIDE SEQUENCE [LARGE SCALE GENOMIC DNA]</scope>
    <source>
        <strain evidence="1 2">DSM 17196</strain>
    </source>
</reference>